<dbReference type="GO" id="GO:0071949">
    <property type="term" value="F:FAD binding"/>
    <property type="evidence" value="ECO:0007669"/>
    <property type="project" value="InterPro"/>
</dbReference>
<reference evidence="9 10" key="1">
    <citation type="submission" date="2014-02" db="EMBL/GenBank/DDBJ databases">
        <title>Transposable element dynamics among asymbiotic and ectomycorrhizal Amanita fungi.</title>
        <authorList>
            <consortium name="DOE Joint Genome Institute"/>
            <person name="Hess J."/>
            <person name="Skrede I."/>
            <person name="Wolfe B."/>
            <person name="LaButti K."/>
            <person name="Ohm R.A."/>
            <person name="Grigoriev I.V."/>
            <person name="Pringle A."/>
        </authorList>
    </citation>
    <scope>NUCLEOTIDE SEQUENCE [LARGE SCALE GENOMIC DNA]</scope>
    <source>
        <strain evidence="9 10">SKay4041</strain>
    </source>
</reference>
<feature type="binding site" evidence="6">
    <location>
        <position position="358"/>
    </location>
    <ligand>
        <name>D-dopa</name>
        <dbReference type="ChEBI" id="CHEBI:149689"/>
    </ligand>
</feature>
<dbReference type="EMBL" id="KZ302096">
    <property type="protein sequence ID" value="PFH47708.1"/>
    <property type="molecule type" value="Genomic_DNA"/>
</dbReference>
<keyword evidence="4 6" id="KW-0274">FAD</keyword>
<keyword evidence="7" id="KW-1133">Transmembrane helix</keyword>
<feature type="domain" description="FAD dependent oxidoreductase" evidence="8">
    <location>
        <begin position="19"/>
        <end position="372"/>
    </location>
</feature>
<evidence type="ECO:0000256" key="4">
    <source>
        <dbReference type="ARBA" id="ARBA00022827"/>
    </source>
</evidence>
<keyword evidence="7" id="KW-0812">Transmembrane</keyword>
<comment type="cofactor">
    <cofactor evidence="1 6">
        <name>FAD</name>
        <dbReference type="ChEBI" id="CHEBI:57692"/>
    </cofactor>
</comment>
<dbReference type="Proteomes" id="UP000242287">
    <property type="component" value="Unassembled WGS sequence"/>
</dbReference>
<accession>A0A2A9NCA1</accession>
<evidence type="ECO:0000256" key="7">
    <source>
        <dbReference type="SAM" id="Phobius"/>
    </source>
</evidence>
<dbReference type="InterPro" id="IPR006076">
    <property type="entry name" value="FAD-dep_OxRdtase"/>
</dbReference>
<keyword evidence="3" id="KW-0285">Flavoprotein</keyword>
<dbReference type="PIRSF" id="PIRSF000189">
    <property type="entry name" value="D-aa_oxidase"/>
    <property type="match status" value="1"/>
</dbReference>
<dbReference type="Pfam" id="PF01266">
    <property type="entry name" value="DAO"/>
    <property type="match status" value="1"/>
</dbReference>
<evidence type="ECO:0000256" key="5">
    <source>
        <dbReference type="ARBA" id="ARBA00023002"/>
    </source>
</evidence>
<dbReference type="OrthoDB" id="2015447at2759"/>
<keyword evidence="10" id="KW-1185">Reference proteome</keyword>
<evidence type="ECO:0000313" key="10">
    <source>
        <dbReference type="Proteomes" id="UP000242287"/>
    </source>
</evidence>
<dbReference type="PANTHER" id="PTHR11530:SF11">
    <property type="entry name" value="D-ASPARTATE OXIDASE"/>
    <property type="match status" value="1"/>
</dbReference>
<organism evidence="9 10">
    <name type="scientific">Amanita thiersii Skay4041</name>
    <dbReference type="NCBI Taxonomy" id="703135"/>
    <lineage>
        <taxon>Eukaryota</taxon>
        <taxon>Fungi</taxon>
        <taxon>Dikarya</taxon>
        <taxon>Basidiomycota</taxon>
        <taxon>Agaricomycotina</taxon>
        <taxon>Agaricomycetes</taxon>
        <taxon>Agaricomycetidae</taxon>
        <taxon>Agaricales</taxon>
        <taxon>Pluteineae</taxon>
        <taxon>Amanitaceae</taxon>
        <taxon>Amanita</taxon>
    </lineage>
</organism>
<evidence type="ECO:0000256" key="1">
    <source>
        <dbReference type="ARBA" id="ARBA00001974"/>
    </source>
</evidence>
<evidence type="ECO:0000256" key="3">
    <source>
        <dbReference type="ARBA" id="ARBA00022630"/>
    </source>
</evidence>
<dbReference type="InterPro" id="IPR023209">
    <property type="entry name" value="DAO"/>
</dbReference>
<dbReference type="SUPFAM" id="SSF54373">
    <property type="entry name" value="FAD-linked reductases, C-terminal domain"/>
    <property type="match status" value="1"/>
</dbReference>
<evidence type="ECO:0000259" key="8">
    <source>
        <dbReference type="Pfam" id="PF01266"/>
    </source>
</evidence>
<dbReference type="Gene3D" id="3.30.9.10">
    <property type="entry name" value="D-Amino Acid Oxidase, subunit A, domain 2"/>
    <property type="match status" value="1"/>
</dbReference>
<gene>
    <name evidence="9" type="ORF">AMATHDRAFT_151454</name>
</gene>
<protein>
    <recommendedName>
        <fullName evidence="8">FAD dependent oxidoreductase domain-containing protein</fullName>
    </recommendedName>
</protein>
<keyword evidence="7" id="KW-0472">Membrane</keyword>
<dbReference type="GO" id="GO:0005737">
    <property type="term" value="C:cytoplasm"/>
    <property type="evidence" value="ECO:0007669"/>
    <property type="project" value="TreeGrafter"/>
</dbReference>
<evidence type="ECO:0000256" key="6">
    <source>
        <dbReference type="PIRSR" id="PIRSR000189-1"/>
    </source>
</evidence>
<feature type="binding site" evidence="6">
    <location>
        <position position="325"/>
    </location>
    <ligand>
        <name>D-dopa</name>
        <dbReference type="ChEBI" id="CHEBI:149689"/>
    </ligand>
</feature>
<comment type="similarity">
    <text evidence="2">Belongs to the DAMOX/DASOX family.</text>
</comment>
<evidence type="ECO:0000313" key="9">
    <source>
        <dbReference type="EMBL" id="PFH47708.1"/>
    </source>
</evidence>
<dbReference type="SUPFAM" id="SSF51971">
    <property type="entry name" value="Nucleotide-binding domain"/>
    <property type="match status" value="1"/>
</dbReference>
<dbReference type="Gene3D" id="3.40.50.720">
    <property type="entry name" value="NAD(P)-binding Rossmann-like Domain"/>
    <property type="match status" value="1"/>
</dbReference>
<sequence>MWSSRTRIHTDVYLFFFFVLGKGVIGLSTAIKIQERGGYKVTIVAETLPTDPKSIRYTSHYAGAQHVTGATKDDARQRRMDRETYDMFWELSAPGSEAEHCFLRVQQTEFYAGERIPAPLEEYPGACNQPLDKHELLPGTKAGITFNSVNTDTPTYLAYLHSRFVRAGGVVIRGAVQHIDQLLKGGAEAFVGRGATHGTTVPGAVVVCAGLGARFLGGVEDKAMHPVRGQTVLLRAPWIRFSRTISDEKGLWTYVIPRRSGDVIVGGTKAYEDWDPSIRPETTQDILERTLAMCPELAPPEIRERRATTIEDLVPLIVEENTGLRPNRDGGIRLEVEMFDGEPGEQKIPVVYNYGHGGFGFIGSWGSANMALELLEDALAKF</sequence>
<feature type="binding site" evidence="6">
    <location>
        <position position="254"/>
    </location>
    <ligand>
        <name>D-dopa</name>
        <dbReference type="ChEBI" id="CHEBI:149689"/>
    </ligand>
</feature>
<evidence type="ECO:0000256" key="2">
    <source>
        <dbReference type="ARBA" id="ARBA00006730"/>
    </source>
</evidence>
<dbReference type="GO" id="GO:0019478">
    <property type="term" value="P:D-amino acid catabolic process"/>
    <property type="evidence" value="ECO:0007669"/>
    <property type="project" value="TreeGrafter"/>
</dbReference>
<dbReference type="STRING" id="703135.A0A2A9NCA1"/>
<feature type="binding site" evidence="6">
    <location>
        <position position="176"/>
    </location>
    <ligand>
        <name>FAD</name>
        <dbReference type="ChEBI" id="CHEBI:57692"/>
    </ligand>
</feature>
<keyword evidence="5" id="KW-0560">Oxidoreductase</keyword>
<proteinExistence type="inferred from homology"/>
<feature type="transmembrane region" description="Helical" evidence="7">
    <location>
        <begin position="12"/>
        <end position="31"/>
    </location>
</feature>
<dbReference type="GO" id="GO:0003884">
    <property type="term" value="F:D-amino-acid oxidase activity"/>
    <property type="evidence" value="ECO:0007669"/>
    <property type="project" value="InterPro"/>
</dbReference>
<dbReference type="AlphaFoldDB" id="A0A2A9NCA1"/>
<feature type="binding site" evidence="6">
    <location>
        <begin position="58"/>
        <end position="59"/>
    </location>
    <ligand>
        <name>FAD</name>
        <dbReference type="ChEBI" id="CHEBI:57692"/>
    </ligand>
</feature>
<dbReference type="PANTHER" id="PTHR11530">
    <property type="entry name" value="D-AMINO ACID OXIDASE"/>
    <property type="match status" value="1"/>
</dbReference>
<name>A0A2A9NCA1_9AGAR</name>